<organism evidence="1 2">
    <name type="scientific">Actinophytocola xinjiangensis</name>
    <dbReference type="NCBI Taxonomy" id="485602"/>
    <lineage>
        <taxon>Bacteria</taxon>
        <taxon>Bacillati</taxon>
        <taxon>Actinomycetota</taxon>
        <taxon>Actinomycetes</taxon>
        <taxon>Pseudonocardiales</taxon>
        <taxon>Pseudonocardiaceae</taxon>
    </lineage>
</organism>
<name>A0A7Z0WIP7_9PSEU</name>
<gene>
    <name evidence="1" type="ORF">BLA60_25835</name>
</gene>
<dbReference type="AlphaFoldDB" id="A0A7Z0WIP7"/>
<evidence type="ECO:0000313" key="2">
    <source>
        <dbReference type="Proteomes" id="UP000185696"/>
    </source>
</evidence>
<reference evidence="1 2" key="1">
    <citation type="submission" date="2016-12" db="EMBL/GenBank/DDBJ databases">
        <title>The draft genome sequence of Actinophytocola xinjiangensis.</title>
        <authorList>
            <person name="Wang W."/>
            <person name="Yuan L."/>
        </authorList>
    </citation>
    <scope>NUCLEOTIDE SEQUENCE [LARGE SCALE GENOMIC DNA]</scope>
    <source>
        <strain evidence="1 2">CGMCC 4.4663</strain>
    </source>
</reference>
<dbReference type="RefSeq" id="WP_075135694.1">
    <property type="nucleotide sequence ID" value="NZ_MSIF01000014.1"/>
</dbReference>
<keyword evidence="2" id="KW-1185">Reference proteome</keyword>
<evidence type="ECO:0000313" key="1">
    <source>
        <dbReference type="EMBL" id="OLF07857.1"/>
    </source>
</evidence>
<proteinExistence type="predicted"/>
<sequence length="137" mass="14129">MNVQEVMEEVAGKLDSIVGLRAYAFPPDKITPPAAFVSLPEAITYDGGYGRGSDTIDLGVLVLVSRSVDRVAAEKIAAYADGSGASSVKAALDSSGANPYTTCDTVRVASAEFGAWQVASVTYQGVEFTINITGSGS</sequence>
<comment type="caution">
    <text evidence="1">The sequence shown here is derived from an EMBL/GenBank/DDBJ whole genome shotgun (WGS) entry which is preliminary data.</text>
</comment>
<dbReference type="Proteomes" id="UP000185696">
    <property type="component" value="Unassembled WGS sequence"/>
</dbReference>
<accession>A0A7Z0WIP7</accession>
<protein>
    <submittedName>
        <fullName evidence="1">Uncharacterized protein</fullName>
    </submittedName>
</protein>
<dbReference type="OrthoDB" id="3695298at2"/>
<dbReference type="EMBL" id="MSIF01000014">
    <property type="protein sequence ID" value="OLF07857.1"/>
    <property type="molecule type" value="Genomic_DNA"/>
</dbReference>